<keyword evidence="1" id="KW-0732">Signal</keyword>
<evidence type="ECO:0008006" key="4">
    <source>
        <dbReference type="Google" id="ProtNLM"/>
    </source>
</evidence>
<dbReference type="AlphaFoldDB" id="T1J2G0"/>
<protein>
    <recommendedName>
        <fullName evidence="4">Ig-like domain-containing protein</fullName>
    </recommendedName>
</protein>
<evidence type="ECO:0000313" key="3">
    <source>
        <dbReference type="Proteomes" id="UP000014500"/>
    </source>
</evidence>
<reference evidence="3" key="1">
    <citation type="submission" date="2011-05" db="EMBL/GenBank/DDBJ databases">
        <authorList>
            <person name="Richards S.R."/>
            <person name="Qu J."/>
            <person name="Jiang H."/>
            <person name="Jhangiani S.N."/>
            <person name="Agravi P."/>
            <person name="Goodspeed R."/>
            <person name="Gross S."/>
            <person name="Mandapat C."/>
            <person name="Jackson L."/>
            <person name="Mathew T."/>
            <person name="Pu L."/>
            <person name="Thornton R."/>
            <person name="Saada N."/>
            <person name="Wilczek-Boney K.B."/>
            <person name="Lee S."/>
            <person name="Kovar C."/>
            <person name="Wu Y."/>
            <person name="Scherer S.E."/>
            <person name="Worley K.C."/>
            <person name="Muzny D.M."/>
            <person name="Gibbs R."/>
        </authorList>
    </citation>
    <scope>NUCLEOTIDE SEQUENCE</scope>
    <source>
        <strain evidence="3">Brora</strain>
    </source>
</reference>
<reference evidence="2" key="2">
    <citation type="submission" date="2015-02" db="UniProtKB">
        <authorList>
            <consortium name="EnsemblMetazoa"/>
        </authorList>
    </citation>
    <scope>IDENTIFICATION</scope>
</reference>
<dbReference type="Proteomes" id="UP000014500">
    <property type="component" value="Unassembled WGS sequence"/>
</dbReference>
<dbReference type="EnsemblMetazoa" id="SMAR007750-RA">
    <property type="protein sequence ID" value="SMAR007750-PA"/>
    <property type="gene ID" value="SMAR007750"/>
</dbReference>
<feature type="signal peptide" evidence="1">
    <location>
        <begin position="1"/>
        <end position="18"/>
    </location>
</feature>
<organism evidence="2 3">
    <name type="scientific">Strigamia maritima</name>
    <name type="common">European centipede</name>
    <name type="synonym">Geophilus maritimus</name>
    <dbReference type="NCBI Taxonomy" id="126957"/>
    <lineage>
        <taxon>Eukaryota</taxon>
        <taxon>Metazoa</taxon>
        <taxon>Ecdysozoa</taxon>
        <taxon>Arthropoda</taxon>
        <taxon>Myriapoda</taxon>
        <taxon>Chilopoda</taxon>
        <taxon>Pleurostigmophora</taxon>
        <taxon>Geophilomorpha</taxon>
        <taxon>Linotaeniidae</taxon>
        <taxon>Strigamia</taxon>
    </lineage>
</organism>
<accession>T1J2G0</accession>
<proteinExistence type="predicted"/>
<feature type="chain" id="PRO_5004579825" description="Ig-like domain-containing protein" evidence="1">
    <location>
        <begin position="19"/>
        <end position="206"/>
    </location>
</feature>
<dbReference type="EMBL" id="JH431805">
    <property type="status" value="NOT_ANNOTATED_CDS"/>
    <property type="molecule type" value="Genomic_DNA"/>
</dbReference>
<name>T1J2G0_STRMM</name>
<evidence type="ECO:0000313" key="2">
    <source>
        <dbReference type="EnsemblMetazoa" id="SMAR007750-PA"/>
    </source>
</evidence>
<evidence type="ECO:0000256" key="1">
    <source>
        <dbReference type="SAM" id="SignalP"/>
    </source>
</evidence>
<dbReference type="HOGENOM" id="CLU_1333434_0_0_1"/>
<keyword evidence="3" id="KW-1185">Reference proteome</keyword>
<sequence>MIVNVVLLIGVLIQLARTAVTTNYLTMIYLNRTLYDGENVLVSANLEETRKEAVVTCVARQIDPEQSLVFQFHAQNSILLEPKDNSWLENHNMEGFTIGRRRIMLENGGFLKLQCAITNRDPNQTPSVVSPPRLWPIPNAVSLTSSTKRPVIPPPVMHINNNNSTANTLHITLCAVITHVSNQIFFLCILHMRMGILENLIMTENS</sequence>